<evidence type="ECO:0000313" key="2">
    <source>
        <dbReference type="EMBL" id="EGZ09511.1"/>
    </source>
</evidence>
<sequence length="143" mass="15525">ATKKRNRGGDKAVVKRKMTGHKAAHNTAGEPTAASEEEAVKIAGVKAEKIKADELQKDAGSSWVSEMTPTNCLEVLRMMTQLSVVERSKHVPGVLAKLETMISSQNEMGRVSILKYVILWANFSAGQGGNLAAFRHFNDAMVE</sequence>
<evidence type="ECO:0000313" key="3">
    <source>
        <dbReference type="Proteomes" id="UP000002640"/>
    </source>
</evidence>
<dbReference type="KEGG" id="psoj:PHYSODRAFT_254694"/>
<feature type="region of interest" description="Disordered" evidence="1">
    <location>
        <begin position="1"/>
        <end position="36"/>
    </location>
</feature>
<name>G5A465_PHYSP</name>
<dbReference type="GeneID" id="20638532"/>
<dbReference type="Proteomes" id="UP000002640">
    <property type="component" value="Unassembled WGS sequence"/>
</dbReference>
<organism evidence="2 3">
    <name type="scientific">Phytophthora sojae (strain P6497)</name>
    <name type="common">Soybean stem and root rot agent</name>
    <name type="synonym">Phytophthora megasperma f. sp. glycines</name>
    <dbReference type="NCBI Taxonomy" id="1094619"/>
    <lineage>
        <taxon>Eukaryota</taxon>
        <taxon>Sar</taxon>
        <taxon>Stramenopiles</taxon>
        <taxon>Oomycota</taxon>
        <taxon>Peronosporomycetes</taxon>
        <taxon>Peronosporales</taxon>
        <taxon>Peronosporaceae</taxon>
        <taxon>Phytophthora</taxon>
    </lineage>
</organism>
<accession>G5A465</accession>
<feature type="non-terminal residue" evidence="2">
    <location>
        <position position="1"/>
    </location>
</feature>
<gene>
    <name evidence="2" type="ORF">PHYSODRAFT_254694</name>
</gene>
<dbReference type="EMBL" id="JH159159">
    <property type="protein sequence ID" value="EGZ09511.1"/>
    <property type="molecule type" value="Genomic_DNA"/>
</dbReference>
<feature type="compositionally biased region" description="Basic residues" evidence="1">
    <location>
        <begin position="14"/>
        <end position="24"/>
    </location>
</feature>
<dbReference type="RefSeq" id="XP_009534372.1">
    <property type="nucleotide sequence ID" value="XM_009536077.1"/>
</dbReference>
<proteinExistence type="predicted"/>
<dbReference type="InParanoid" id="G5A465"/>
<dbReference type="AlphaFoldDB" id="G5A465"/>
<reference evidence="2 3" key="1">
    <citation type="journal article" date="2006" name="Science">
        <title>Phytophthora genome sequences uncover evolutionary origins and mechanisms of pathogenesis.</title>
        <authorList>
            <person name="Tyler B.M."/>
            <person name="Tripathy S."/>
            <person name="Zhang X."/>
            <person name="Dehal P."/>
            <person name="Jiang R.H."/>
            <person name="Aerts A."/>
            <person name="Arredondo F.D."/>
            <person name="Baxter L."/>
            <person name="Bensasson D."/>
            <person name="Beynon J.L."/>
            <person name="Chapman J."/>
            <person name="Damasceno C.M."/>
            <person name="Dorrance A.E."/>
            <person name="Dou D."/>
            <person name="Dickerman A.W."/>
            <person name="Dubchak I.L."/>
            <person name="Garbelotto M."/>
            <person name="Gijzen M."/>
            <person name="Gordon S.G."/>
            <person name="Govers F."/>
            <person name="Grunwald N.J."/>
            <person name="Huang W."/>
            <person name="Ivors K.L."/>
            <person name="Jones R.W."/>
            <person name="Kamoun S."/>
            <person name="Krampis K."/>
            <person name="Lamour K.H."/>
            <person name="Lee M.K."/>
            <person name="McDonald W.H."/>
            <person name="Medina M."/>
            <person name="Meijer H.J."/>
            <person name="Nordberg E.K."/>
            <person name="Maclean D.J."/>
            <person name="Ospina-Giraldo M.D."/>
            <person name="Morris P.F."/>
            <person name="Phuntumart V."/>
            <person name="Putnam N.H."/>
            <person name="Rash S."/>
            <person name="Rose J.K."/>
            <person name="Sakihama Y."/>
            <person name="Salamov A.A."/>
            <person name="Savidor A."/>
            <person name="Scheuring C.F."/>
            <person name="Smith B.M."/>
            <person name="Sobral B.W."/>
            <person name="Terry A."/>
            <person name="Torto-Alalibo T.A."/>
            <person name="Win J."/>
            <person name="Xu Z."/>
            <person name="Zhang H."/>
            <person name="Grigoriev I.V."/>
            <person name="Rokhsar D.S."/>
            <person name="Boore J.L."/>
        </authorList>
    </citation>
    <scope>NUCLEOTIDE SEQUENCE [LARGE SCALE GENOMIC DNA]</scope>
    <source>
        <strain evidence="2 3">P6497</strain>
    </source>
</reference>
<evidence type="ECO:0000256" key="1">
    <source>
        <dbReference type="SAM" id="MobiDB-lite"/>
    </source>
</evidence>
<protein>
    <submittedName>
        <fullName evidence="2">Uncharacterized protein</fullName>
    </submittedName>
</protein>
<keyword evidence="3" id="KW-1185">Reference proteome</keyword>